<keyword evidence="3" id="KW-1185">Reference proteome</keyword>
<evidence type="ECO:0000313" key="3">
    <source>
        <dbReference type="Proteomes" id="UP000030143"/>
    </source>
</evidence>
<dbReference type="VEuPathDB" id="FungiDB:PEXP_089440"/>
<organism evidence="2 3">
    <name type="scientific">Penicillium expansum</name>
    <name type="common">Blue mold rot fungus</name>
    <dbReference type="NCBI Taxonomy" id="27334"/>
    <lineage>
        <taxon>Eukaryota</taxon>
        <taxon>Fungi</taxon>
        <taxon>Dikarya</taxon>
        <taxon>Ascomycota</taxon>
        <taxon>Pezizomycotina</taxon>
        <taxon>Eurotiomycetes</taxon>
        <taxon>Eurotiomycetidae</taxon>
        <taxon>Eurotiales</taxon>
        <taxon>Aspergillaceae</taxon>
        <taxon>Penicillium</taxon>
    </lineage>
</organism>
<dbReference type="AlphaFoldDB" id="A0A0A2JY72"/>
<evidence type="ECO:0000259" key="1">
    <source>
        <dbReference type="PROSITE" id="PS50090"/>
    </source>
</evidence>
<dbReference type="InterPro" id="IPR009057">
    <property type="entry name" value="Homeodomain-like_sf"/>
</dbReference>
<dbReference type="InterPro" id="IPR001005">
    <property type="entry name" value="SANT/Myb"/>
</dbReference>
<accession>A0A0A2JY72</accession>
<comment type="caution">
    <text evidence="2">The sequence shown here is derived from an EMBL/GenBank/DDBJ whole genome shotgun (WGS) entry which is preliminary data.</text>
</comment>
<dbReference type="Gene3D" id="1.10.10.60">
    <property type="entry name" value="Homeodomain-like"/>
    <property type="match status" value="1"/>
</dbReference>
<name>A0A0A2JY72_PENEN</name>
<dbReference type="SUPFAM" id="SSF46689">
    <property type="entry name" value="Homeodomain-like"/>
    <property type="match status" value="1"/>
</dbReference>
<dbReference type="EMBL" id="JQFZ01000093">
    <property type="protein sequence ID" value="KGO59588.1"/>
    <property type="molecule type" value="Genomic_DNA"/>
</dbReference>
<dbReference type="Proteomes" id="UP000030143">
    <property type="component" value="Unassembled WGS sequence"/>
</dbReference>
<feature type="domain" description="Myb-like" evidence="1">
    <location>
        <begin position="6"/>
        <end position="63"/>
    </location>
</feature>
<dbReference type="RefSeq" id="XP_016600756.1">
    <property type="nucleotide sequence ID" value="XM_016742835.1"/>
</dbReference>
<gene>
    <name evidence="2" type="ORF">PEX2_055610</name>
</gene>
<proteinExistence type="predicted"/>
<dbReference type="PROSITE" id="PS50090">
    <property type="entry name" value="MYB_LIKE"/>
    <property type="match status" value="1"/>
</dbReference>
<dbReference type="Pfam" id="PF13921">
    <property type="entry name" value="Myb_DNA-bind_6"/>
    <property type="match status" value="1"/>
</dbReference>
<protein>
    <recommendedName>
        <fullName evidence="1">Myb-like domain-containing protein</fullName>
    </recommendedName>
</protein>
<reference evidence="2 3" key="1">
    <citation type="journal article" date="2015" name="Mol. Plant Microbe Interact.">
        <title>Genome, transcriptome, and functional analyses of Penicillium expansum provide new insights into secondary metabolism and pathogenicity.</title>
        <authorList>
            <person name="Ballester A.R."/>
            <person name="Marcet-Houben M."/>
            <person name="Levin E."/>
            <person name="Sela N."/>
            <person name="Selma-Lazaro C."/>
            <person name="Carmona L."/>
            <person name="Wisniewski M."/>
            <person name="Droby S."/>
            <person name="Gonzalez-Candelas L."/>
            <person name="Gabaldon T."/>
        </authorList>
    </citation>
    <scope>NUCLEOTIDE SEQUENCE [LARGE SCALE GENOMIC DNA]</scope>
    <source>
        <strain evidence="2 3">MD-8</strain>
    </source>
</reference>
<dbReference type="GeneID" id="27678254"/>
<evidence type="ECO:0000313" key="2">
    <source>
        <dbReference type="EMBL" id="KGO59588.1"/>
    </source>
</evidence>
<dbReference type="HOGENOM" id="CLU_2606751_0_0_1"/>
<sequence>MTTELNPSGHNKPYYEEEEQLLISLKQYSGLSWAQIASSFNNEVPNDRQRSASGLENKWRSLQAAQRIVELNHLFQEQG</sequence>